<keyword evidence="1" id="KW-1133">Transmembrane helix</keyword>
<dbReference type="InterPro" id="IPR052945">
    <property type="entry name" value="Mitotic_Regulator"/>
</dbReference>
<dbReference type="HOGENOM" id="CLU_000288_36_2_4"/>
<reference evidence="2" key="1">
    <citation type="submission" date="2011-10" db="EMBL/GenBank/DDBJ databases">
        <title>The Genome Sequence of Oxalobacter formigenes HOxBLS.</title>
        <authorList>
            <consortium name="The Broad Institute Genome Sequencing Platform"/>
            <person name="Earl A."/>
            <person name="Ward D."/>
            <person name="Feldgarden M."/>
            <person name="Gevers D."/>
            <person name="Allison M.J."/>
            <person name="Humphrey S."/>
            <person name="Young S.K."/>
            <person name="Zeng Q."/>
            <person name="Gargeya S."/>
            <person name="Fitzgerald M."/>
            <person name="Haas B."/>
            <person name="Abouelleil A."/>
            <person name="Alvarado L."/>
            <person name="Arachchi H.M."/>
            <person name="Berlin A."/>
            <person name="Brown A."/>
            <person name="Chapman S.B."/>
            <person name="Chen Z."/>
            <person name="Dunbar C."/>
            <person name="Freedman E."/>
            <person name="Gearin G."/>
            <person name="Goldberg J."/>
            <person name="Griggs A."/>
            <person name="Gujja S."/>
            <person name="Heiman D."/>
            <person name="Howarth C."/>
            <person name="Larson L."/>
            <person name="Lui A."/>
            <person name="MacDonald P.J.P."/>
            <person name="Montmayeur A."/>
            <person name="Murphy C."/>
            <person name="Neiman D."/>
            <person name="Pearson M."/>
            <person name="Priest M."/>
            <person name="Roberts A."/>
            <person name="Saif S."/>
            <person name="Shea T."/>
            <person name="Shenoy N."/>
            <person name="Sisk P."/>
            <person name="Stolte C."/>
            <person name="Sykes S."/>
            <person name="Wortman J."/>
            <person name="Nusbaum C."/>
            <person name="Birren B."/>
        </authorList>
    </citation>
    <scope>NUCLEOTIDE SEQUENCE [LARGE SCALE GENOMIC DNA]</scope>
    <source>
        <strain evidence="2">HOxBLS</strain>
    </source>
</reference>
<dbReference type="RefSeq" id="WP_020995039.1">
    <property type="nucleotide sequence ID" value="NZ_CABMNL010000001.1"/>
</dbReference>
<evidence type="ECO:0000313" key="3">
    <source>
        <dbReference type="Proteomes" id="UP000003973"/>
    </source>
</evidence>
<dbReference type="Gene3D" id="1.25.40.10">
    <property type="entry name" value="Tetratricopeptide repeat domain"/>
    <property type="match status" value="1"/>
</dbReference>
<keyword evidence="3" id="KW-1185">Reference proteome</keyword>
<dbReference type="EMBL" id="ACDP02000021">
    <property type="protein sequence ID" value="EEO27795.2"/>
    <property type="molecule type" value="Genomic_DNA"/>
</dbReference>
<evidence type="ECO:0000256" key="1">
    <source>
        <dbReference type="SAM" id="Phobius"/>
    </source>
</evidence>
<keyword evidence="1" id="KW-0472">Membrane</keyword>
<dbReference type="PANTHER" id="PTHR43628:SF1">
    <property type="entry name" value="CHITIN SYNTHASE REGULATORY FACTOR 2-RELATED"/>
    <property type="match status" value="1"/>
</dbReference>
<proteinExistence type="predicted"/>
<evidence type="ECO:0000313" key="2">
    <source>
        <dbReference type="EMBL" id="EEO27795.2"/>
    </source>
</evidence>
<dbReference type="Pfam" id="PF08238">
    <property type="entry name" value="Sel1"/>
    <property type="match status" value="6"/>
</dbReference>
<dbReference type="InterPro" id="IPR006597">
    <property type="entry name" value="Sel1-like"/>
</dbReference>
<sequence>MNKPEHNGQAYSVSHRTMTPFIKTIFFVFLLFTGLHALAGNATKGDRLYKAGKYQEALTYYLTPDAQEKPEVMNRIGYMYDYGQGVEKDASIGVRWYKKAAEQGYAKAQFNLGLCYQFGNGVKKDLNEAIKWFRKSAEQSHADAEAKMGYLTVTGTGIRQDFQQAMKWYRLAAEHGDTSAYYQIGLFYAQGNGVKKDKNRAAQYYIMGAEKGDPEAQYWLGRAYEQGRGIKHDPERALYWLKQSANKGNWQAMRELSVIYGSALLGQAIDEKLALQWGEKAEETRRKNGETNPDVERRLRFFGVDADRLTKDGQ</sequence>
<dbReference type="SMART" id="SM00671">
    <property type="entry name" value="SEL1"/>
    <property type="match status" value="6"/>
</dbReference>
<keyword evidence="1" id="KW-0812">Transmembrane</keyword>
<feature type="transmembrane region" description="Helical" evidence="1">
    <location>
        <begin position="21"/>
        <end position="39"/>
    </location>
</feature>
<dbReference type="Proteomes" id="UP000003973">
    <property type="component" value="Unassembled WGS sequence"/>
</dbReference>
<dbReference type="eggNOG" id="COG0790">
    <property type="taxonomic scope" value="Bacteria"/>
</dbReference>
<name>C3X3K9_9BURK</name>
<protein>
    <recommendedName>
        <fullName evidence="4">Sel1 repeat family protein</fullName>
    </recommendedName>
</protein>
<accession>C3X3K9</accession>
<comment type="caution">
    <text evidence="2">The sequence shown here is derived from an EMBL/GenBank/DDBJ whole genome shotgun (WGS) entry which is preliminary data.</text>
</comment>
<gene>
    <name evidence="2" type="ORF">OFAG_00948</name>
</gene>
<organism evidence="2 3">
    <name type="scientific">Oxalobacter paraformigenes</name>
    <dbReference type="NCBI Taxonomy" id="556268"/>
    <lineage>
        <taxon>Bacteria</taxon>
        <taxon>Pseudomonadati</taxon>
        <taxon>Pseudomonadota</taxon>
        <taxon>Betaproteobacteria</taxon>
        <taxon>Burkholderiales</taxon>
        <taxon>Oxalobacteraceae</taxon>
        <taxon>Oxalobacter</taxon>
    </lineage>
</organism>
<dbReference type="SUPFAM" id="SSF81901">
    <property type="entry name" value="HCP-like"/>
    <property type="match status" value="2"/>
</dbReference>
<dbReference type="AlphaFoldDB" id="C3X3K9"/>
<dbReference type="PANTHER" id="PTHR43628">
    <property type="entry name" value="ACTIVATOR OF C KINASE PROTEIN 1-RELATED"/>
    <property type="match status" value="1"/>
</dbReference>
<dbReference type="InterPro" id="IPR011990">
    <property type="entry name" value="TPR-like_helical_dom_sf"/>
</dbReference>
<evidence type="ECO:0008006" key="4">
    <source>
        <dbReference type="Google" id="ProtNLM"/>
    </source>
</evidence>